<keyword evidence="5" id="KW-1185">Reference proteome</keyword>
<keyword evidence="1" id="KW-0732">Signal</keyword>
<dbReference type="InterPro" id="IPR050570">
    <property type="entry name" value="Cell_wall_metabolism_enzyme"/>
</dbReference>
<protein>
    <recommendedName>
        <fullName evidence="3">M23ase beta-sheet core domain-containing protein</fullName>
    </recommendedName>
</protein>
<dbReference type="EMBL" id="BAAALV010000002">
    <property type="protein sequence ID" value="GAA1909690.1"/>
    <property type="molecule type" value="Genomic_DNA"/>
</dbReference>
<evidence type="ECO:0000256" key="1">
    <source>
        <dbReference type="ARBA" id="ARBA00022729"/>
    </source>
</evidence>
<comment type="caution">
    <text evidence="4">The sequence shown here is derived from an EMBL/GenBank/DDBJ whole genome shotgun (WGS) entry which is preliminary data.</text>
</comment>
<dbReference type="RefSeq" id="WP_246167241.1">
    <property type="nucleotide sequence ID" value="NZ_BAAALV010000002.1"/>
</dbReference>
<gene>
    <name evidence="4" type="ORF">GCM10009688_12920</name>
</gene>
<proteinExistence type="predicted"/>
<sequence length="263" mass="27825">MTPKVNETARHLAGVLRRYVTEAASRYRTPGKHAGPEAGSRFVLSPQMQDLLRRARAYSTPARKTAALGTGASLLLSGMVFGVAEAATLDAPETVSERQLVNTRPLADEQQAEAEAPVEDGTGSTAPVAEETPAKPPVPVDGMVITSPFGWRINPMTGYGQEWHTGTDFRGALGAEVRSARGGTVVEAGWHTNGGGGLRIVVDHGDGVQTTYNHLNDIWVEPGQAVGEGEVIGAVGSTGNSTGPHLHFEVLVHGEYIDPMTWL</sequence>
<organism evidence="4 5">
    <name type="scientific">Arthrobacter gandavensis</name>
    <dbReference type="NCBI Taxonomy" id="169960"/>
    <lineage>
        <taxon>Bacteria</taxon>
        <taxon>Bacillati</taxon>
        <taxon>Actinomycetota</taxon>
        <taxon>Actinomycetes</taxon>
        <taxon>Micrococcales</taxon>
        <taxon>Micrococcaceae</taxon>
        <taxon>Arthrobacter</taxon>
    </lineage>
</organism>
<evidence type="ECO:0000313" key="4">
    <source>
        <dbReference type="EMBL" id="GAA1909690.1"/>
    </source>
</evidence>
<feature type="domain" description="M23ase beta-sheet core" evidence="3">
    <location>
        <begin position="164"/>
        <end position="259"/>
    </location>
</feature>
<dbReference type="Gene3D" id="2.70.70.10">
    <property type="entry name" value="Glucose Permease (Domain IIA)"/>
    <property type="match status" value="1"/>
</dbReference>
<dbReference type="SUPFAM" id="SSF51261">
    <property type="entry name" value="Duplicated hybrid motif"/>
    <property type="match status" value="1"/>
</dbReference>
<evidence type="ECO:0000313" key="5">
    <source>
        <dbReference type="Proteomes" id="UP001500784"/>
    </source>
</evidence>
<dbReference type="Proteomes" id="UP001500784">
    <property type="component" value="Unassembled WGS sequence"/>
</dbReference>
<evidence type="ECO:0000259" key="3">
    <source>
        <dbReference type="Pfam" id="PF01551"/>
    </source>
</evidence>
<dbReference type="PANTHER" id="PTHR21666:SF289">
    <property type="entry name" value="L-ALA--D-GLU ENDOPEPTIDASE"/>
    <property type="match status" value="1"/>
</dbReference>
<reference evidence="5" key="1">
    <citation type="journal article" date="2019" name="Int. J. Syst. Evol. Microbiol.">
        <title>The Global Catalogue of Microorganisms (GCM) 10K type strain sequencing project: providing services to taxonomists for standard genome sequencing and annotation.</title>
        <authorList>
            <consortium name="The Broad Institute Genomics Platform"/>
            <consortium name="The Broad Institute Genome Sequencing Center for Infectious Disease"/>
            <person name="Wu L."/>
            <person name="Ma J."/>
        </authorList>
    </citation>
    <scope>NUCLEOTIDE SEQUENCE [LARGE SCALE GENOMIC DNA]</scope>
    <source>
        <strain evidence="5">JCM 13316</strain>
    </source>
</reference>
<evidence type="ECO:0000256" key="2">
    <source>
        <dbReference type="SAM" id="MobiDB-lite"/>
    </source>
</evidence>
<feature type="region of interest" description="Disordered" evidence="2">
    <location>
        <begin position="106"/>
        <end position="141"/>
    </location>
</feature>
<dbReference type="CDD" id="cd12797">
    <property type="entry name" value="M23_peptidase"/>
    <property type="match status" value="1"/>
</dbReference>
<dbReference type="PANTHER" id="PTHR21666">
    <property type="entry name" value="PEPTIDASE-RELATED"/>
    <property type="match status" value="1"/>
</dbReference>
<dbReference type="InterPro" id="IPR016047">
    <property type="entry name" value="M23ase_b-sheet_dom"/>
</dbReference>
<dbReference type="InterPro" id="IPR011055">
    <property type="entry name" value="Dup_hybrid_motif"/>
</dbReference>
<dbReference type="Pfam" id="PF01551">
    <property type="entry name" value="Peptidase_M23"/>
    <property type="match status" value="1"/>
</dbReference>
<name>A0ABP5ABU5_9MICC</name>
<accession>A0ABP5ABU5</accession>